<evidence type="ECO:0000256" key="4">
    <source>
        <dbReference type="ARBA" id="ARBA00044129"/>
    </source>
</evidence>
<dbReference type="GO" id="GO:0003723">
    <property type="term" value="F:RNA binding"/>
    <property type="evidence" value="ECO:0007669"/>
    <property type="project" value="InterPro"/>
</dbReference>
<dbReference type="InterPro" id="IPR001787">
    <property type="entry name" value="Ribosomal_bL21"/>
</dbReference>
<comment type="similarity">
    <text evidence="1">Belongs to the bacterial ribosomal protein bL21 family.</text>
</comment>
<dbReference type="GO" id="GO:0006412">
    <property type="term" value="P:translation"/>
    <property type="evidence" value="ECO:0007669"/>
    <property type="project" value="InterPro"/>
</dbReference>
<evidence type="ECO:0000256" key="1">
    <source>
        <dbReference type="ARBA" id="ARBA00008563"/>
    </source>
</evidence>
<dbReference type="GO" id="GO:0005737">
    <property type="term" value="C:cytoplasm"/>
    <property type="evidence" value="ECO:0007669"/>
    <property type="project" value="UniProtKB-ARBA"/>
</dbReference>
<dbReference type="GO" id="GO:0005840">
    <property type="term" value="C:ribosome"/>
    <property type="evidence" value="ECO:0007669"/>
    <property type="project" value="UniProtKB-KW"/>
</dbReference>
<dbReference type="InterPro" id="IPR036164">
    <property type="entry name" value="bL21-like_sf"/>
</dbReference>
<keyword evidence="3" id="KW-0687">Ribonucleoprotein</keyword>
<proteinExistence type="inferred from homology"/>
<dbReference type="EMBL" id="CP151506">
    <property type="protein sequence ID" value="WZN62673.1"/>
    <property type="molecule type" value="Genomic_DNA"/>
</dbReference>
<dbReference type="HAMAP" id="MF_01363">
    <property type="entry name" value="Ribosomal_bL21"/>
    <property type="match status" value="1"/>
</dbReference>
<dbReference type="InterPro" id="IPR028909">
    <property type="entry name" value="bL21-like"/>
</dbReference>
<keyword evidence="2 5" id="KW-0689">Ribosomal protein</keyword>
<evidence type="ECO:0000313" key="5">
    <source>
        <dbReference type="EMBL" id="WZN62673.1"/>
    </source>
</evidence>
<keyword evidence="6" id="KW-1185">Reference proteome</keyword>
<evidence type="ECO:0000313" key="6">
    <source>
        <dbReference type="Proteomes" id="UP001472866"/>
    </source>
</evidence>
<dbReference type="AlphaFoldDB" id="A0AAX4P998"/>
<reference evidence="5 6" key="1">
    <citation type="submission" date="2024-03" db="EMBL/GenBank/DDBJ databases">
        <title>Complete genome sequence of the green alga Chloropicon roscoffensis RCC1871.</title>
        <authorList>
            <person name="Lemieux C."/>
            <person name="Pombert J.-F."/>
            <person name="Otis C."/>
            <person name="Turmel M."/>
        </authorList>
    </citation>
    <scope>NUCLEOTIDE SEQUENCE [LARGE SCALE GENOMIC DNA]</scope>
    <source>
        <strain evidence="5 6">RCC1871</strain>
    </source>
</reference>
<dbReference type="Pfam" id="PF00829">
    <property type="entry name" value="Ribosomal_L21p"/>
    <property type="match status" value="1"/>
</dbReference>
<sequence length="262" mass="28573">MAATATLRGVLRGDGPAAAACLQRGLARCGVVSLGSASSSGGSPIPWDGRGLEGLKHANGADASRPFATLVGERSACAWPSGSRAGHHSLQFTRSFKSRKSFYWPNIKKQWDRETPPELETLQVPDLPEEYTVTGTFSDKYKKPEGRETEVFAVFELGGKQYKVCPNDLVFVDSRGDLEVNDMIECNRVLLLGSKDETIIGRPYVPGTSVVAAVESQFMEAKKIVFKKKRRSNYRRNGGFRHRLTRLRILSVNGVAPGGEGA</sequence>
<dbReference type="NCBIfam" id="TIGR00061">
    <property type="entry name" value="L21"/>
    <property type="match status" value="1"/>
</dbReference>
<evidence type="ECO:0000256" key="3">
    <source>
        <dbReference type="ARBA" id="ARBA00023274"/>
    </source>
</evidence>
<dbReference type="PANTHER" id="PTHR21349:SF0">
    <property type="entry name" value="LARGE RIBOSOMAL SUBUNIT PROTEIN BL21M"/>
    <property type="match status" value="1"/>
</dbReference>
<dbReference type="PANTHER" id="PTHR21349">
    <property type="entry name" value="50S RIBOSOMAL PROTEIN L21"/>
    <property type="match status" value="1"/>
</dbReference>
<dbReference type="Proteomes" id="UP001472866">
    <property type="component" value="Chromosome 06"/>
</dbReference>
<accession>A0AAX4P998</accession>
<organism evidence="5 6">
    <name type="scientific">Chloropicon roscoffensis</name>
    <dbReference type="NCBI Taxonomy" id="1461544"/>
    <lineage>
        <taxon>Eukaryota</taxon>
        <taxon>Viridiplantae</taxon>
        <taxon>Chlorophyta</taxon>
        <taxon>Chloropicophyceae</taxon>
        <taxon>Chloropicales</taxon>
        <taxon>Chloropicaceae</taxon>
        <taxon>Chloropicon</taxon>
    </lineage>
</organism>
<dbReference type="GO" id="GO:1990904">
    <property type="term" value="C:ribonucleoprotein complex"/>
    <property type="evidence" value="ECO:0007669"/>
    <property type="project" value="UniProtKB-KW"/>
</dbReference>
<protein>
    <recommendedName>
        <fullName evidence="4">Large ribosomal subunit protein bL21m</fullName>
    </recommendedName>
</protein>
<dbReference type="GO" id="GO:0003735">
    <property type="term" value="F:structural constituent of ribosome"/>
    <property type="evidence" value="ECO:0007669"/>
    <property type="project" value="InterPro"/>
</dbReference>
<evidence type="ECO:0000256" key="2">
    <source>
        <dbReference type="ARBA" id="ARBA00022980"/>
    </source>
</evidence>
<name>A0AAX4P998_9CHLO</name>
<dbReference type="SUPFAM" id="SSF141091">
    <property type="entry name" value="L21p-like"/>
    <property type="match status" value="1"/>
</dbReference>
<gene>
    <name evidence="5" type="ORF">HKI87_06g42150</name>
</gene>